<dbReference type="STRING" id="1109443.G4TAV9"/>
<keyword evidence="10" id="KW-1185">Reference proteome</keyword>
<feature type="transmembrane region" description="Helical" evidence="7">
    <location>
        <begin position="29"/>
        <end position="52"/>
    </location>
</feature>
<evidence type="ECO:0000256" key="2">
    <source>
        <dbReference type="ARBA" id="ARBA00022692"/>
    </source>
</evidence>
<dbReference type="SMART" id="SM00724">
    <property type="entry name" value="TLC"/>
    <property type="match status" value="1"/>
</dbReference>
<evidence type="ECO:0000256" key="7">
    <source>
        <dbReference type="SAM" id="Phobius"/>
    </source>
</evidence>
<keyword evidence="4 5" id="KW-0472">Membrane</keyword>
<dbReference type="PANTHER" id="PTHR13439:SF0">
    <property type="entry name" value="TOPOISOMERASE I DAMAGE AFFECTED PROTEIN 4"/>
    <property type="match status" value="1"/>
</dbReference>
<feature type="region of interest" description="Disordered" evidence="6">
    <location>
        <begin position="57"/>
        <end position="92"/>
    </location>
</feature>
<keyword evidence="2 5" id="KW-0812">Transmembrane</keyword>
<proteinExistence type="predicted"/>
<feature type="domain" description="TLC" evidence="8">
    <location>
        <begin position="94"/>
        <end position="290"/>
    </location>
</feature>
<evidence type="ECO:0000256" key="6">
    <source>
        <dbReference type="SAM" id="MobiDB-lite"/>
    </source>
</evidence>
<evidence type="ECO:0000256" key="3">
    <source>
        <dbReference type="ARBA" id="ARBA00022989"/>
    </source>
</evidence>
<dbReference type="InterPro" id="IPR050846">
    <property type="entry name" value="TLCD"/>
</dbReference>
<organism evidence="9 10">
    <name type="scientific">Serendipita indica (strain DSM 11827)</name>
    <name type="common">Root endophyte fungus</name>
    <name type="synonym">Piriformospora indica</name>
    <dbReference type="NCBI Taxonomy" id="1109443"/>
    <lineage>
        <taxon>Eukaryota</taxon>
        <taxon>Fungi</taxon>
        <taxon>Dikarya</taxon>
        <taxon>Basidiomycota</taxon>
        <taxon>Agaricomycotina</taxon>
        <taxon>Agaricomycetes</taxon>
        <taxon>Sebacinales</taxon>
        <taxon>Serendipitaceae</taxon>
        <taxon>Serendipita</taxon>
    </lineage>
</organism>
<feature type="transmembrane region" description="Helical" evidence="7">
    <location>
        <begin position="219"/>
        <end position="239"/>
    </location>
</feature>
<feature type="transmembrane region" description="Helical" evidence="7">
    <location>
        <begin position="99"/>
        <end position="118"/>
    </location>
</feature>
<evidence type="ECO:0000256" key="5">
    <source>
        <dbReference type="PROSITE-ProRule" id="PRU00205"/>
    </source>
</evidence>
<evidence type="ECO:0000256" key="1">
    <source>
        <dbReference type="ARBA" id="ARBA00004141"/>
    </source>
</evidence>
<dbReference type="EMBL" id="CAFZ01000033">
    <property type="protein sequence ID" value="CCA68443.1"/>
    <property type="molecule type" value="Genomic_DNA"/>
</dbReference>
<dbReference type="InParanoid" id="G4TAV9"/>
<sequence length="334" mass="37838">MIAATSEAVAELLHLPHLAKHFPTMMASFLLWTSIQFVVSPLLSPIISSTYANGNRKLRSDRNAPARQQLVPQPNGIKTYPGENGDDNGKRRDKSLKGWSTHVVAFSHSVLIVPLAFMCLDLPALSGKRDKTFGWDDTAGRLHAISCGFLWDTLDALIYFENLGFVLHGATCLFVFMFSYRPFLSYYGPRFLLWEISTPFLNLNWFFDRTRVKGTTLQLINGLTLLATFFFARLVYGVYMSYDFFQTLYFNRVEIGWPLLVTYCAGNFLLNGLNWFWFSKMINAVRRRFGSPTPKNSRPSSPIPNGKTNGAREESTTPNGKRVGKRNTRTKVAS</sequence>
<dbReference type="PANTHER" id="PTHR13439">
    <property type="entry name" value="CT120 PROTEIN"/>
    <property type="match status" value="1"/>
</dbReference>
<evidence type="ECO:0000313" key="9">
    <source>
        <dbReference type="EMBL" id="CCA68443.1"/>
    </source>
</evidence>
<dbReference type="OMA" id="AQWYNGM"/>
<dbReference type="GO" id="GO:0016020">
    <property type="term" value="C:membrane"/>
    <property type="evidence" value="ECO:0007669"/>
    <property type="project" value="UniProtKB-SubCell"/>
</dbReference>
<dbReference type="PROSITE" id="PS50922">
    <property type="entry name" value="TLC"/>
    <property type="match status" value="1"/>
</dbReference>
<evidence type="ECO:0000259" key="8">
    <source>
        <dbReference type="PROSITE" id="PS50922"/>
    </source>
</evidence>
<gene>
    <name evidence="9" type="ORF">PIIN_02307</name>
</gene>
<dbReference type="GO" id="GO:0055088">
    <property type="term" value="P:lipid homeostasis"/>
    <property type="evidence" value="ECO:0007669"/>
    <property type="project" value="TreeGrafter"/>
</dbReference>
<dbReference type="FunCoup" id="G4TAV9">
    <property type="interactions" value="145"/>
</dbReference>
<dbReference type="HOGENOM" id="CLU_034597_0_1_1"/>
<dbReference type="Pfam" id="PF03798">
    <property type="entry name" value="TRAM_LAG1_CLN8"/>
    <property type="match status" value="1"/>
</dbReference>
<feature type="region of interest" description="Disordered" evidence="6">
    <location>
        <begin position="289"/>
        <end position="334"/>
    </location>
</feature>
<dbReference type="InterPro" id="IPR006634">
    <property type="entry name" value="TLC-dom"/>
</dbReference>
<feature type="compositionally biased region" description="Basic residues" evidence="6">
    <location>
        <begin position="322"/>
        <end position="334"/>
    </location>
</feature>
<dbReference type="Proteomes" id="UP000007148">
    <property type="component" value="Unassembled WGS sequence"/>
</dbReference>
<feature type="transmembrane region" description="Helical" evidence="7">
    <location>
        <begin position="259"/>
        <end position="278"/>
    </location>
</feature>
<dbReference type="GO" id="GO:0005783">
    <property type="term" value="C:endoplasmic reticulum"/>
    <property type="evidence" value="ECO:0007669"/>
    <property type="project" value="TreeGrafter"/>
</dbReference>
<protein>
    <recommendedName>
        <fullName evidence="8">TLC domain-containing protein</fullName>
    </recommendedName>
</protein>
<comment type="subcellular location">
    <subcellularLocation>
        <location evidence="1">Membrane</location>
        <topology evidence="1">Multi-pass membrane protein</topology>
    </subcellularLocation>
</comment>
<name>G4TAV9_SERID</name>
<comment type="caution">
    <text evidence="9">The sequence shown here is derived from an EMBL/GenBank/DDBJ whole genome shotgun (WGS) entry which is preliminary data.</text>
</comment>
<feature type="transmembrane region" description="Helical" evidence="7">
    <location>
        <begin position="158"/>
        <end position="180"/>
    </location>
</feature>
<dbReference type="OrthoDB" id="10266980at2759"/>
<dbReference type="eggNOG" id="KOG4561">
    <property type="taxonomic scope" value="Eukaryota"/>
</dbReference>
<evidence type="ECO:0000313" key="10">
    <source>
        <dbReference type="Proteomes" id="UP000007148"/>
    </source>
</evidence>
<reference evidence="9 10" key="1">
    <citation type="journal article" date="2011" name="PLoS Pathog.">
        <title>Endophytic Life Strategies Decoded by Genome and Transcriptome Analyses of the Mutualistic Root Symbiont Piriformospora indica.</title>
        <authorList>
            <person name="Zuccaro A."/>
            <person name="Lahrmann U."/>
            <person name="Guldener U."/>
            <person name="Langen G."/>
            <person name="Pfiffi S."/>
            <person name="Biedenkopf D."/>
            <person name="Wong P."/>
            <person name="Samans B."/>
            <person name="Grimm C."/>
            <person name="Basiewicz M."/>
            <person name="Murat C."/>
            <person name="Martin F."/>
            <person name="Kogel K.H."/>
        </authorList>
    </citation>
    <scope>NUCLEOTIDE SEQUENCE [LARGE SCALE GENOMIC DNA]</scope>
    <source>
        <strain evidence="9 10">DSM 11827</strain>
    </source>
</reference>
<evidence type="ECO:0000256" key="4">
    <source>
        <dbReference type="ARBA" id="ARBA00023136"/>
    </source>
</evidence>
<accession>G4TAV9</accession>
<keyword evidence="3 7" id="KW-1133">Transmembrane helix</keyword>
<dbReference type="AlphaFoldDB" id="G4TAV9"/>